<reference evidence="1 2" key="1">
    <citation type="journal article" date="2020" name="Biotechnol. Biofuels">
        <title>New insights from the biogas microbiome by comprehensive genome-resolved metagenomics of nearly 1600 species originating from multiple anaerobic digesters.</title>
        <authorList>
            <person name="Campanaro S."/>
            <person name="Treu L."/>
            <person name="Rodriguez-R L.M."/>
            <person name="Kovalovszki A."/>
            <person name="Ziels R.M."/>
            <person name="Maus I."/>
            <person name="Zhu X."/>
            <person name="Kougias P.G."/>
            <person name="Basile A."/>
            <person name="Luo G."/>
            <person name="Schluter A."/>
            <person name="Konstantinidis K.T."/>
            <person name="Angelidaki I."/>
        </authorList>
    </citation>
    <scope>NUCLEOTIDE SEQUENCE [LARGE SCALE GENOMIC DNA]</scope>
    <source>
        <strain evidence="1">AS27yjCOA_65</strain>
    </source>
</reference>
<accession>A0A7X9FUJ5</accession>
<comment type="caution">
    <text evidence="1">The sequence shown here is derived from an EMBL/GenBank/DDBJ whole genome shotgun (WGS) entry which is preliminary data.</text>
</comment>
<protein>
    <submittedName>
        <fullName evidence="1">ABC transporter substrate-binding protein</fullName>
    </submittedName>
</protein>
<dbReference type="Gene3D" id="3.10.450.710">
    <property type="entry name" value="Tgt2/MlaC"/>
    <property type="match status" value="1"/>
</dbReference>
<dbReference type="PANTHER" id="PTHR36573:SF1">
    <property type="entry name" value="INTERMEMBRANE PHOSPHOLIPID TRANSPORT SYSTEM BINDING PROTEIN MLAC"/>
    <property type="match status" value="1"/>
</dbReference>
<dbReference type="Proteomes" id="UP000524246">
    <property type="component" value="Unassembled WGS sequence"/>
</dbReference>
<name>A0A7X9FUJ5_9DELT</name>
<gene>
    <name evidence="1" type="ORF">GYA55_13345</name>
</gene>
<evidence type="ECO:0000313" key="1">
    <source>
        <dbReference type="EMBL" id="NMC64143.1"/>
    </source>
</evidence>
<sequence>MKKILLFKLSYMLIAGVVFFNNIPLLIAEPSKSAVISSSPLTEIKNTIDDILKVIEKYPGKENTSERRAKLRELINPRFNFREMSQRCLGPAWNEISVDEREDFVNVFSNLLARTYLSKIETVKPGMVQINSETIEASKALVRTTVKNNSDTFPIDYKLLNEDGQWRVYDVIIENIGLVSNYRNEFAGIIRKEKFEGLMVKLREKSATGV</sequence>
<dbReference type="InterPro" id="IPR042245">
    <property type="entry name" value="Tgt2/MlaC_sf"/>
</dbReference>
<dbReference type="AlphaFoldDB" id="A0A7X9FUJ5"/>
<evidence type="ECO:0000313" key="2">
    <source>
        <dbReference type="Proteomes" id="UP000524246"/>
    </source>
</evidence>
<dbReference type="Pfam" id="PF05494">
    <property type="entry name" value="MlaC"/>
    <property type="match status" value="1"/>
</dbReference>
<organism evidence="1 2">
    <name type="scientific">SAR324 cluster bacterium</name>
    <dbReference type="NCBI Taxonomy" id="2024889"/>
    <lineage>
        <taxon>Bacteria</taxon>
        <taxon>Deltaproteobacteria</taxon>
        <taxon>SAR324 cluster</taxon>
    </lineage>
</organism>
<proteinExistence type="predicted"/>
<dbReference type="PANTHER" id="PTHR36573">
    <property type="entry name" value="INTERMEMBRANE PHOSPHOLIPID TRANSPORT SYSTEM BINDING PROTEIN MLAC"/>
    <property type="match status" value="1"/>
</dbReference>
<dbReference type="InterPro" id="IPR008869">
    <property type="entry name" value="MlaC/ttg2D"/>
</dbReference>
<dbReference type="EMBL" id="JAAZON010000608">
    <property type="protein sequence ID" value="NMC64143.1"/>
    <property type="molecule type" value="Genomic_DNA"/>
</dbReference>
<dbReference type="PIRSF" id="PIRSF004649">
    <property type="entry name" value="MlaC"/>
    <property type="match status" value="1"/>
</dbReference>